<reference evidence="2" key="1">
    <citation type="submission" date="2022-11" db="UniProtKB">
        <authorList>
            <consortium name="WormBaseParasite"/>
        </authorList>
    </citation>
    <scope>IDENTIFICATION</scope>
</reference>
<evidence type="ECO:0000313" key="2">
    <source>
        <dbReference type="WBParaSite" id="ES5_v2.g30146.t1"/>
    </source>
</evidence>
<accession>A0AC34GKA8</accession>
<name>A0AC34GKA8_9BILA</name>
<protein>
    <submittedName>
        <fullName evidence="2">Biogenesis of lysosome-related organelles complex 1 subunit 1</fullName>
    </submittedName>
</protein>
<dbReference type="Proteomes" id="UP000887579">
    <property type="component" value="Unplaced"/>
</dbReference>
<dbReference type="WBParaSite" id="ES5_v2.g30146.t1">
    <property type="protein sequence ID" value="ES5_v2.g30146.t1"/>
    <property type="gene ID" value="ES5_v2.g30146"/>
</dbReference>
<evidence type="ECO:0000313" key="1">
    <source>
        <dbReference type="Proteomes" id="UP000887579"/>
    </source>
</evidence>
<sequence length="91" mass="10539">MAHQTLQARYTKAKTTATTRLQSAENVEVDQIFTDFKQASQMSINCNKLTMALMDSYNNLQRLHHEWETFIEEKAQAETQEARTEAENEQA</sequence>
<proteinExistence type="predicted"/>
<organism evidence="1 2">
    <name type="scientific">Panagrolaimus sp. ES5</name>
    <dbReference type="NCBI Taxonomy" id="591445"/>
    <lineage>
        <taxon>Eukaryota</taxon>
        <taxon>Metazoa</taxon>
        <taxon>Ecdysozoa</taxon>
        <taxon>Nematoda</taxon>
        <taxon>Chromadorea</taxon>
        <taxon>Rhabditida</taxon>
        <taxon>Tylenchina</taxon>
        <taxon>Panagrolaimomorpha</taxon>
        <taxon>Panagrolaimoidea</taxon>
        <taxon>Panagrolaimidae</taxon>
        <taxon>Panagrolaimus</taxon>
    </lineage>
</organism>